<dbReference type="InterPro" id="IPR036880">
    <property type="entry name" value="Kunitz_BPTI_sf"/>
</dbReference>
<dbReference type="PROSITE" id="PS50279">
    <property type="entry name" value="BPTI_KUNITZ_2"/>
    <property type="match status" value="1"/>
</dbReference>
<dbReference type="InterPro" id="IPR052861">
    <property type="entry name" value="BPTI/Kunitz_domain"/>
</dbReference>
<dbReference type="Proteomes" id="UP000298663">
    <property type="component" value="Unassembled WGS sequence"/>
</dbReference>
<keyword evidence="1" id="KW-0732">Signal</keyword>
<reference evidence="3 4" key="2">
    <citation type="journal article" date="2019" name="G3 (Bethesda)">
        <title>Hybrid Assembly of the Genome of the Entomopathogenic Nematode Steinernema carpocapsae Identifies the X-Chromosome.</title>
        <authorList>
            <person name="Serra L."/>
            <person name="Macchietto M."/>
            <person name="Macias-Munoz A."/>
            <person name="McGill C.J."/>
            <person name="Rodriguez I.M."/>
            <person name="Rodriguez B."/>
            <person name="Murad R."/>
            <person name="Mortazavi A."/>
        </authorList>
    </citation>
    <scope>NUCLEOTIDE SEQUENCE [LARGE SCALE GENOMIC DNA]</scope>
    <source>
        <strain evidence="3 4">ALL</strain>
    </source>
</reference>
<dbReference type="InterPro" id="IPR002223">
    <property type="entry name" value="Kunitz_BPTI"/>
</dbReference>
<dbReference type="PANTHER" id="PTHR47248:SF6">
    <property type="entry name" value="BPTI_KUNITZ INHIBITOR DOMAIN-CONTAINING PROTEIN"/>
    <property type="match status" value="1"/>
</dbReference>
<dbReference type="PANTHER" id="PTHR47248">
    <property type="entry name" value="PROTEIN CBG06772"/>
    <property type="match status" value="1"/>
</dbReference>
<keyword evidence="4" id="KW-1185">Reference proteome</keyword>
<dbReference type="STRING" id="34508.A0A4U5NXU0"/>
<dbReference type="SUPFAM" id="SSF57362">
    <property type="entry name" value="BPTI-like"/>
    <property type="match status" value="1"/>
</dbReference>
<organism evidence="3 4">
    <name type="scientific">Steinernema carpocapsae</name>
    <name type="common">Entomopathogenic nematode</name>
    <dbReference type="NCBI Taxonomy" id="34508"/>
    <lineage>
        <taxon>Eukaryota</taxon>
        <taxon>Metazoa</taxon>
        <taxon>Ecdysozoa</taxon>
        <taxon>Nematoda</taxon>
        <taxon>Chromadorea</taxon>
        <taxon>Rhabditida</taxon>
        <taxon>Tylenchina</taxon>
        <taxon>Panagrolaimomorpha</taxon>
        <taxon>Strongyloidoidea</taxon>
        <taxon>Steinernematidae</taxon>
        <taxon>Steinernema</taxon>
    </lineage>
</organism>
<protein>
    <recommendedName>
        <fullName evidence="2">BPTI/Kunitz inhibitor domain-containing protein</fullName>
    </recommendedName>
</protein>
<feature type="signal peptide" evidence="1">
    <location>
        <begin position="1"/>
        <end position="16"/>
    </location>
</feature>
<evidence type="ECO:0000313" key="3">
    <source>
        <dbReference type="EMBL" id="TKR88113.1"/>
    </source>
</evidence>
<gene>
    <name evidence="3" type="ORF">L596_012404</name>
</gene>
<dbReference type="GO" id="GO:0004867">
    <property type="term" value="F:serine-type endopeptidase inhibitor activity"/>
    <property type="evidence" value="ECO:0007669"/>
    <property type="project" value="InterPro"/>
</dbReference>
<dbReference type="Gene3D" id="4.10.410.10">
    <property type="entry name" value="Pancreatic trypsin inhibitor Kunitz domain"/>
    <property type="match status" value="1"/>
</dbReference>
<name>A0A4U5NXU0_STECR</name>
<accession>A0A4U5NXU0</accession>
<sequence>MLKGIVLPTLLGCAAADYPACSAKPNSGSGNNFVQKFYYDPVWNTCFAFKYGGTGGNFYGSRHECERRCKTMDGPVCSGPGKNSAGPIFGNGPPTFPSYCWDDVSCPKNYSCFNGMSSPHCCLTFNKEAYAQGNAKTCPNGVAAAGENQSYFLVTVGKSCNNLICGSGYACQQVNQ</sequence>
<feature type="domain" description="BPTI/Kunitz inhibitor" evidence="2">
    <location>
        <begin position="21"/>
        <end position="69"/>
    </location>
</feature>
<reference evidence="3 4" key="1">
    <citation type="journal article" date="2015" name="Genome Biol.">
        <title>Comparative genomics of Steinernema reveals deeply conserved gene regulatory networks.</title>
        <authorList>
            <person name="Dillman A.R."/>
            <person name="Macchietto M."/>
            <person name="Porter C.F."/>
            <person name="Rogers A."/>
            <person name="Williams B."/>
            <person name="Antoshechkin I."/>
            <person name="Lee M.M."/>
            <person name="Goodwin Z."/>
            <person name="Lu X."/>
            <person name="Lewis E.E."/>
            <person name="Goodrich-Blair H."/>
            <person name="Stock S.P."/>
            <person name="Adams B.J."/>
            <person name="Sternberg P.W."/>
            <person name="Mortazavi A."/>
        </authorList>
    </citation>
    <scope>NUCLEOTIDE SEQUENCE [LARGE SCALE GENOMIC DNA]</scope>
    <source>
        <strain evidence="3 4">ALL</strain>
    </source>
</reference>
<dbReference type="EMBL" id="AZBU02000003">
    <property type="protein sequence ID" value="TKR88113.1"/>
    <property type="molecule type" value="Genomic_DNA"/>
</dbReference>
<feature type="chain" id="PRO_5020811682" description="BPTI/Kunitz inhibitor domain-containing protein" evidence="1">
    <location>
        <begin position="17"/>
        <end position="176"/>
    </location>
</feature>
<proteinExistence type="predicted"/>
<evidence type="ECO:0000259" key="2">
    <source>
        <dbReference type="PROSITE" id="PS50279"/>
    </source>
</evidence>
<dbReference type="OrthoDB" id="4473401at2759"/>
<evidence type="ECO:0000256" key="1">
    <source>
        <dbReference type="SAM" id="SignalP"/>
    </source>
</evidence>
<evidence type="ECO:0000313" key="4">
    <source>
        <dbReference type="Proteomes" id="UP000298663"/>
    </source>
</evidence>
<dbReference type="Pfam" id="PF00014">
    <property type="entry name" value="Kunitz_BPTI"/>
    <property type="match status" value="1"/>
</dbReference>
<comment type="caution">
    <text evidence="3">The sequence shown here is derived from an EMBL/GenBank/DDBJ whole genome shotgun (WGS) entry which is preliminary data.</text>
</comment>
<dbReference type="AlphaFoldDB" id="A0A4U5NXU0"/>
<dbReference type="SMART" id="SM00131">
    <property type="entry name" value="KU"/>
    <property type="match status" value="1"/>
</dbReference>